<keyword evidence="14" id="KW-0961">Cell wall biogenesis/degradation</keyword>
<comment type="caution">
    <text evidence="20">The sequence shown here is derived from an EMBL/GenBank/DDBJ whole genome shotgun (WGS) entry which is preliminary data.</text>
</comment>
<dbReference type="InterPro" id="IPR050396">
    <property type="entry name" value="Glycosyltr_51/Transpeptidase"/>
</dbReference>
<reference evidence="20" key="1">
    <citation type="journal article" date="2020" name="mSystems">
        <title>Genome- and Community-Level Interaction Insights into Carbon Utilization and Element Cycling Functions of Hydrothermarchaeota in Hydrothermal Sediment.</title>
        <authorList>
            <person name="Zhou Z."/>
            <person name="Liu Y."/>
            <person name="Xu W."/>
            <person name="Pan J."/>
            <person name="Luo Z.H."/>
            <person name="Li M."/>
        </authorList>
    </citation>
    <scope>NUCLEOTIDE SEQUENCE [LARGE SCALE GENOMIC DNA]</scope>
    <source>
        <strain evidence="20">SpSt-791</strain>
    </source>
</reference>
<dbReference type="GO" id="GO:0071555">
    <property type="term" value="P:cell wall organization"/>
    <property type="evidence" value="ECO:0007669"/>
    <property type="project" value="UniProtKB-KW"/>
</dbReference>
<evidence type="ECO:0000256" key="17">
    <source>
        <dbReference type="SAM" id="Phobius"/>
    </source>
</evidence>
<dbReference type="FunFam" id="1.10.3810.10:FF:000001">
    <property type="entry name" value="Penicillin-binding protein 1A"/>
    <property type="match status" value="1"/>
</dbReference>
<evidence type="ECO:0000256" key="2">
    <source>
        <dbReference type="ARBA" id="ARBA00007090"/>
    </source>
</evidence>
<organism evidence="20">
    <name type="scientific">candidate division WOR-3 bacterium</name>
    <dbReference type="NCBI Taxonomy" id="2052148"/>
    <lineage>
        <taxon>Bacteria</taxon>
        <taxon>Bacteria division WOR-3</taxon>
    </lineage>
</organism>
<keyword evidence="5" id="KW-0121">Carboxypeptidase</keyword>
<dbReference type="Pfam" id="PF00912">
    <property type="entry name" value="Transgly"/>
    <property type="match status" value="1"/>
</dbReference>
<dbReference type="InterPro" id="IPR036950">
    <property type="entry name" value="PBP_transglycosylase"/>
</dbReference>
<dbReference type="InterPro" id="IPR001264">
    <property type="entry name" value="Glyco_trans_51"/>
</dbReference>
<keyword evidence="10" id="KW-0133">Cell shape</keyword>
<dbReference type="GO" id="GO:0008658">
    <property type="term" value="F:penicillin binding"/>
    <property type="evidence" value="ECO:0007669"/>
    <property type="project" value="InterPro"/>
</dbReference>
<name>A0A7V5XZL7_UNCW3</name>
<keyword evidence="17" id="KW-0812">Transmembrane</keyword>
<dbReference type="GO" id="GO:0005886">
    <property type="term" value="C:plasma membrane"/>
    <property type="evidence" value="ECO:0007669"/>
    <property type="project" value="UniProtKB-SubCell"/>
</dbReference>
<dbReference type="Gene3D" id="1.10.3810.10">
    <property type="entry name" value="Biosynthetic peptidoglycan transglycosylase-like"/>
    <property type="match status" value="1"/>
</dbReference>
<evidence type="ECO:0000256" key="5">
    <source>
        <dbReference type="ARBA" id="ARBA00022645"/>
    </source>
</evidence>
<dbReference type="PANTHER" id="PTHR32282">
    <property type="entry name" value="BINDING PROTEIN TRANSPEPTIDASE, PUTATIVE-RELATED"/>
    <property type="match status" value="1"/>
</dbReference>
<dbReference type="GO" id="GO:0008955">
    <property type="term" value="F:peptidoglycan glycosyltransferase activity"/>
    <property type="evidence" value="ECO:0007669"/>
    <property type="project" value="UniProtKB-EC"/>
</dbReference>
<dbReference type="SUPFAM" id="SSF53955">
    <property type="entry name" value="Lysozyme-like"/>
    <property type="match status" value="1"/>
</dbReference>
<comment type="similarity">
    <text evidence="2">In the C-terminal section; belongs to the transpeptidase family.</text>
</comment>
<evidence type="ECO:0000256" key="7">
    <source>
        <dbReference type="ARBA" id="ARBA00022676"/>
    </source>
</evidence>
<dbReference type="Gene3D" id="3.40.710.10">
    <property type="entry name" value="DD-peptidase/beta-lactamase superfamily"/>
    <property type="match status" value="1"/>
</dbReference>
<keyword evidence="9" id="KW-0378">Hydrolase</keyword>
<comment type="similarity">
    <text evidence="3">In the N-terminal section; belongs to the glycosyltransferase 51 family.</text>
</comment>
<keyword evidence="7" id="KW-0328">Glycosyltransferase</keyword>
<dbReference type="NCBIfam" id="TIGR02074">
    <property type="entry name" value="PBP_1a_fam"/>
    <property type="match status" value="1"/>
</dbReference>
<feature type="domain" description="Penicillin-binding protein transpeptidase" evidence="18">
    <location>
        <begin position="344"/>
        <end position="584"/>
    </location>
</feature>
<comment type="catalytic activity">
    <reaction evidence="16">
        <text>[GlcNAc-(1-&gt;4)-Mur2Ac(oyl-L-Ala-gamma-D-Glu-L-Lys-D-Ala-D-Ala)](n)-di-trans,octa-cis-undecaprenyl diphosphate + beta-D-GlcNAc-(1-&gt;4)-Mur2Ac(oyl-L-Ala-gamma-D-Glu-L-Lys-D-Ala-D-Ala)-di-trans,octa-cis-undecaprenyl diphosphate = [GlcNAc-(1-&gt;4)-Mur2Ac(oyl-L-Ala-gamma-D-Glu-L-Lys-D-Ala-D-Ala)](n+1)-di-trans,octa-cis-undecaprenyl diphosphate + di-trans,octa-cis-undecaprenyl diphosphate + H(+)</text>
        <dbReference type="Rhea" id="RHEA:23708"/>
        <dbReference type="Rhea" id="RHEA-COMP:9602"/>
        <dbReference type="Rhea" id="RHEA-COMP:9603"/>
        <dbReference type="ChEBI" id="CHEBI:15378"/>
        <dbReference type="ChEBI" id="CHEBI:58405"/>
        <dbReference type="ChEBI" id="CHEBI:60033"/>
        <dbReference type="ChEBI" id="CHEBI:78435"/>
        <dbReference type="EC" id="2.4.99.28"/>
    </reaction>
</comment>
<dbReference type="GO" id="GO:0009002">
    <property type="term" value="F:serine-type D-Ala-D-Ala carboxypeptidase activity"/>
    <property type="evidence" value="ECO:0007669"/>
    <property type="project" value="UniProtKB-EC"/>
</dbReference>
<proteinExistence type="inferred from homology"/>
<dbReference type="EMBL" id="DTHS01000016">
    <property type="protein sequence ID" value="HHR48454.1"/>
    <property type="molecule type" value="Genomic_DNA"/>
</dbReference>
<keyword evidence="11" id="KW-0573">Peptidoglycan synthesis</keyword>
<comment type="subcellular location">
    <subcellularLocation>
        <location evidence="1">Cell membrane</location>
    </subcellularLocation>
</comment>
<evidence type="ECO:0000256" key="9">
    <source>
        <dbReference type="ARBA" id="ARBA00022801"/>
    </source>
</evidence>
<evidence type="ECO:0000256" key="1">
    <source>
        <dbReference type="ARBA" id="ARBA00004236"/>
    </source>
</evidence>
<evidence type="ECO:0000256" key="10">
    <source>
        <dbReference type="ARBA" id="ARBA00022960"/>
    </source>
</evidence>
<comment type="catalytic activity">
    <reaction evidence="15">
        <text>Preferential cleavage: (Ac)2-L-Lys-D-Ala-|-D-Ala. Also transpeptidation of peptidyl-alanyl moieties that are N-acyl substituents of D-alanine.</text>
        <dbReference type="EC" id="3.4.16.4"/>
    </reaction>
</comment>
<dbReference type="InterPro" id="IPR012338">
    <property type="entry name" value="Beta-lactam/transpept-like"/>
</dbReference>
<dbReference type="Pfam" id="PF00905">
    <property type="entry name" value="Transpeptidase"/>
    <property type="match status" value="1"/>
</dbReference>
<dbReference type="PANTHER" id="PTHR32282:SF11">
    <property type="entry name" value="PENICILLIN-BINDING PROTEIN 1B"/>
    <property type="match status" value="1"/>
</dbReference>
<evidence type="ECO:0000256" key="13">
    <source>
        <dbReference type="ARBA" id="ARBA00023268"/>
    </source>
</evidence>
<keyword evidence="17" id="KW-1133">Transmembrane helix</keyword>
<evidence type="ECO:0000313" key="20">
    <source>
        <dbReference type="EMBL" id="HHR48454.1"/>
    </source>
</evidence>
<evidence type="ECO:0000256" key="8">
    <source>
        <dbReference type="ARBA" id="ARBA00022679"/>
    </source>
</evidence>
<keyword evidence="13" id="KW-0511">Multifunctional enzyme</keyword>
<dbReference type="GO" id="GO:0006508">
    <property type="term" value="P:proteolysis"/>
    <property type="evidence" value="ECO:0007669"/>
    <property type="project" value="UniProtKB-KW"/>
</dbReference>
<evidence type="ECO:0000256" key="11">
    <source>
        <dbReference type="ARBA" id="ARBA00022984"/>
    </source>
</evidence>
<gene>
    <name evidence="20" type="ORF">ENV79_02260</name>
</gene>
<accession>A0A7V5XZL7</accession>
<evidence type="ECO:0000256" key="12">
    <source>
        <dbReference type="ARBA" id="ARBA00023136"/>
    </source>
</evidence>
<keyword evidence="6" id="KW-0645">Protease</keyword>
<dbReference type="GO" id="GO:0009252">
    <property type="term" value="P:peptidoglycan biosynthetic process"/>
    <property type="evidence" value="ECO:0007669"/>
    <property type="project" value="UniProtKB-KW"/>
</dbReference>
<dbReference type="GO" id="GO:0008360">
    <property type="term" value="P:regulation of cell shape"/>
    <property type="evidence" value="ECO:0007669"/>
    <property type="project" value="UniProtKB-KW"/>
</dbReference>
<sequence>MKRKRLKIFFIPFLVSFIFFFFALPLTYYLLSFNLPTWEEIQSYKPPVSTRVLDCKGRLLGEFFEQKRKVIKLAEIPKYLIEALIVVEDKRFYSHCGIDVIRIIGAFFYNLKSFSIRQGASTITQQLARNMFLTYKRDIIRKLKELVLAIKLEKSYTKEEILERYLNQVYFGYGLYGIETAAQGFLGKSVKDLTLSEACFLISIIKSPGYYSPYKNFDLVLKRRDFFLKMLYKNKKISEEEYEKALKEKINLLPLQRSLQEAGYVLEMVRQYVEDLYGTDYLYKKGLTIYTTIDLDIQREANIALEKNLRDIEENYNLNPKKREYDEIYKEKGSEAPPPNYLQGALVCIENKTGFIKALIGGREFRHSQLNRASQTKRQPGSAFKVFVYTTAIDNGYKPSDIIEDSPISIEIPGVQEPYEPKNYDYHYIGPITLRKALALSRNVCAVRLIEKLTPQKVCEYAHLMGINSQLRPYYSLALGSSEVSLLEMVRSFATLANLGKKIVPLLITKIVDSDGIVLKENYPTSEQVLSPQTAFIVTSMLKSVLDEGTGYLIRRYGYYGVGAGKTGTTDNFTDAWFIGYTPYLTCGIWVGFDKKKKIFEGATGGVICAPIWAEFMKNIAYLYPPDDFPIPDSIVSLKICDETGDLATPNCPEIREEYFIKGNEPTEYCKKHRF</sequence>
<dbReference type="GO" id="GO:0030288">
    <property type="term" value="C:outer membrane-bounded periplasmic space"/>
    <property type="evidence" value="ECO:0007669"/>
    <property type="project" value="TreeGrafter"/>
</dbReference>
<evidence type="ECO:0000256" key="3">
    <source>
        <dbReference type="ARBA" id="ARBA00007739"/>
    </source>
</evidence>
<keyword evidence="12 17" id="KW-0472">Membrane</keyword>
<evidence type="ECO:0000259" key="19">
    <source>
        <dbReference type="Pfam" id="PF00912"/>
    </source>
</evidence>
<keyword evidence="8" id="KW-0808">Transferase</keyword>
<evidence type="ECO:0000256" key="4">
    <source>
        <dbReference type="ARBA" id="ARBA00022475"/>
    </source>
</evidence>
<evidence type="ECO:0000256" key="6">
    <source>
        <dbReference type="ARBA" id="ARBA00022670"/>
    </source>
</evidence>
<dbReference type="AlphaFoldDB" id="A0A7V5XZL7"/>
<keyword evidence="4" id="KW-1003">Cell membrane</keyword>
<protein>
    <submittedName>
        <fullName evidence="20">PBP1A family penicillin-binding protein</fullName>
    </submittedName>
</protein>
<dbReference type="SUPFAM" id="SSF56601">
    <property type="entry name" value="beta-lactamase/transpeptidase-like"/>
    <property type="match status" value="1"/>
</dbReference>
<evidence type="ECO:0000259" key="18">
    <source>
        <dbReference type="Pfam" id="PF00905"/>
    </source>
</evidence>
<evidence type="ECO:0000256" key="15">
    <source>
        <dbReference type="ARBA" id="ARBA00034000"/>
    </source>
</evidence>
<feature type="domain" description="Glycosyl transferase family 51" evidence="19">
    <location>
        <begin position="57"/>
        <end position="230"/>
    </location>
</feature>
<evidence type="ECO:0000256" key="16">
    <source>
        <dbReference type="ARBA" id="ARBA00049902"/>
    </source>
</evidence>
<evidence type="ECO:0000256" key="14">
    <source>
        <dbReference type="ARBA" id="ARBA00023316"/>
    </source>
</evidence>
<dbReference type="InterPro" id="IPR001460">
    <property type="entry name" value="PCN-bd_Tpept"/>
</dbReference>
<dbReference type="InterPro" id="IPR023346">
    <property type="entry name" value="Lysozyme-like_dom_sf"/>
</dbReference>
<feature type="transmembrane region" description="Helical" evidence="17">
    <location>
        <begin position="9"/>
        <end position="31"/>
    </location>
</feature>